<dbReference type="VEuPathDB" id="FungiDB:SPPG_07318"/>
<dbReference type="AlphaFoldDB" id="A0A0L0H8R7"/>
<dbReference type="Proteomes" id="UP000053201">
    <property type="component" value="Unassembled WGS sequence"/>
</dbReference>
<dbReference type="Pfam" id="PF25756">
    <property type="entry name" value="TPR_INTS8"/>
    <property type="match status" value="1"/>
</dbReference>
<comment type="subcellular location">
    <subcellularLocation>
        <location evidence="2">Chromosome</location>
    </subcellularLocation>
    <subcellularLocation>
        <location evidence="1">Nucleus</location>
    </subcellularLocation>
</comment>
<evidence type="ECO:0000256" key="3">
    <source>
        <dbReference type="ARBA" id="ARBA00007147"/>
    </source>
</evidence>
<evidence type="ECO:0000256" key="2">
    <source>
        <dbReference type="ARBA" id="ARBA00004286"/>
    </source>
</evidence>
<reference evidence="7 8" key="1">
    <citation type="submission" date="2009-08" db="EMBL/GenBank/DDBJ databases">
        <title>The Genome Sequence of Spizellomyces punctatus strain DAOM BR117.</title>
        <authorList>
            <consortium name="The Broad Institute Genome Sequencing Platform"/>
            <person name="Russ C."/>
            <person name="Cuomo C."/>
            <person name="Shea T."/>
            <person name="Young S.K."/>
            <person name="Zeng Q."/>
            <person name="Koehrsen M."/>
            <person name="Haas B."/>
            <person name="Borodovsky M."/>
            <person name="Guigo R."/>
            <person name="Alvarado L."/>
            <person name="Berlin A."/>
            <person name="Bochicchio J."/>
            <person name="Borenstein D."/>
            <person name="Chapman S."/>
            <person name="Chen Z."/>
            <person name="Engels R."/>
            <person name="Freedman E."/>
            <person name="Gellesch M."/>
            <person name="Goldberg J."/>
            <person name="Griggs A."/>
            <person name="Gujja S."/>
            <person name="Heiman D."/>
            <person name="Hepburn T."/>
            <person name="Howarth C."/>
            <person name="Jen D."/>
            <person name="Larson L."/>
            <person name="Lewis B."/>
            <person name="Mehta T."/>
            <person name="Park D."/>
            <person name="Pearson M."/>
            <person name="Roberts A."/>
            <person name="Saif S."/>
            <person name="Shenoy N."/>
            <person name="Sisk P."/>
            <person name="Stolte C."/>
            <person name="Sykes S."/>
            <person name="Thomson T."/>
            <person name="Walk T."/>
            <person name="White J."/>
            <person name="Yandava C."/>
            <person name="Burger G."/>
            <person name="Gray M.W."/>
            <person name="Holland P.W.H."/>
            <person name="King N."/>
            <person name="Lang F.B.F."/>
            <person name="Roger A.J."/>
            <person name="Ruiz-Trillo I."/>
            <person name="Lander E."/>
            <person name="Nusbaum C."/>
        </authorList>
    </citation>
    <scope>NUCLEOTIDE SEQUENCE [LARGE SCALE GENOMIC DNA]</scope>
    <source>
        <strain evidence="7 8">DAOM BR117</strain>
    </source>
</reference>
<protein>
    <recommendedName>
        <fullName evidence="6">INTS8 TPR repeats domain-containing protein</fullName>
    </recommendedName>
</protein>
<evidence type="ECO:0000259" key="6">
    <source>
        <dbReference type="Pfam" id="PF25756"/>
    </source>
</evidence>
<dbReference type="GO" id="GO:0032039">
    <property type="term" value="C:integrator complex"/>
    <property type="evidence" value="ECO:0007669"/>
    <property type="project" value="TreeGrafter"/>
</dbReference>
<evidence type="ECO:0000256" key="4">
    <source>
        <dbReference type="ARBA" id="ARBA00022454"/>
    </source>
</evidence>
<dbReference type="GO" id="GO:0034472">
    <property type="term" value="P:snRNA 3'-end processing"/>
    <property type="evidence" value="ECO:0007669"/>
    <property type="project" value="InterPro"/>
</dbReference>
<dbReference type="PANTHER" id="PTHR13350:SF1">
    <property type="entry name" value="INTEGRATOR COMPLEX SUBUNIT 8"/>
    <property type="match status" value="1"/>
</dbReference>
<evidence type="ECO:0000256" key="1">
    <source>
        <dbReference type="ARBA" id="ARBA00004123"/>
    </source>
</evidence>
<dbReference type="OrthoDB" id="2102637at2759"/>
<dbReference type="PANTHER" id="PTHR13350">
    <property type="entry name" value="INTEGRATOR COMPLEX SUBUNIT 8"/>
    <property type="match status" value="1"/>
</dbReference>
<evidence type="ECO:0000313" key="8">
    <source>
        <dbReference type="Proteomes" id="UP000053201"/>
    </source>
</evidence>
<sequence length="768" mass="86286">MENLLTLSTLRLESISAKLHTALQNKDRPSVISFLASLFQNLGFPNDDVFSVLAFGEKPTVVELTDRQDVIVHIAAQIYLDAGLTLQELENTVPSQAIPYILLALITNERAVTDTTHNPFILISRYLIRTITQTNTEPNDRIIPHTNLLKTFLDESRDTTVICQLSSELGEYCFCIDEFGEARRFLGRALDAFGSSNDSLFCTVDRKRLEDLIRGCTSVIERKISLPQDALVTSMEDTNEEKISSAIQKTRPFQLFHNDPNLRVYFALLTQITEDDVDLLRSVRMDIAPQRQVTLLLTHLKTVYEKNDIHLAEKLLGHILELASTFSLDTIQLTSVAEMGQLLQLERGEKTPVVVAAVLEQVYMQLRSSQVLPRTDFMKRIFALLLRGRYEHTSVLLQDFAARLLNMLQQGAITDVEQGGMLCCLSQMVSQCFQIMDAMALGQDSTVYDDIPLLDRITKVPHLIEQLKETGYVLAAAVGDQNISTARIHFVDVLKKSGDIRLLWGVGGLVAGVVNGLLGNAKIHVGHFGAFAYITDSEATHDPRFVDILPRLKTPTPSSSHLLRPELVPNILEFLKGVYMTIRHMDPFDERVVGALGDVYFACGAVREAFCLYVMGLECSSRGFTNIPQIQWYHLPRLVQCAEQSNEYLVATVFCQLYPTLAIQRTLGLLTKALSVRPQQWIVEDKGPVEGVVSVFWDVVVLEFAIAYFKSRNESTTVDLLLRVMSRPELAPSAEATTRQAYIHYVLEPFLKALVKSCQRVLDCMLRE</sequence>
<proteinExistence type="inferred from homology"/>
<comment type="similarity">
    <text evidence="3">Belongs to the Integrator subunit 8 family.</text>
</comment>
<evidence type="ECO:0000313" key="7">
    <source>
        <dbReference type="EMBL" id="KNC97391.1"/>
    </source>
</evidence>
<keyword evidence="4" id="KW-0158">Chromosome</keyword>
<organism evidence="7 8">
    <name type="scientific">Spizellomyces punctatus (strain DAOM BR117)</name>
    <dbReference type="NCBI Taxonomy" id="645134"/>
    <lineage>
        <taxon>Eukaryota</taxon>
        <taxon>Fungi</taxon>
        <taxon>Fungi incertae sedis</taxon>
        <taxon>Chytridiomycota</taxon>
        <taxon>Chytridiomycota incertae sedis</taxon>
        <taxon>Chytridiomycetes</taxon>
        <taxon>Spizellomycetales</taxon>
        <taxon>Spizellomycetaceae</taxon>
        <taxon>Spizellomyces</taxon>
    </lineage>
</organism>
<dbReference type="InterPro" id="IPR057980">
    <property type="entry name" value="TPR_INTS8"/>
</dbReference>
<dbReference type="GO" id="GO:0005694">
    <property type="term" value="C:chromosome"/>
    <property type="evidence" value="ECO:0007669"/>
    <property type="project" value="UniProtKB-SubCell"/>
</dbReference>
<dbReference type="InParanoid" id="A0A0L0H8R7"/>
<dbReference type="RefSeq" id="XP_016605431.1">
    <property type="nucleotide sequence ID" value="XM_016755479.1"/>
</dbReference>
<name>A0A0L0H8R7_SPIPD</name>
<accession>A0A0L0H8R7</accession>
<keyword evidence="8" id="KW-1185">Reference proteome</keyword>
<gene>
    <name evidence="7" type="ORF">SPPG_07318</name>
</gene>
<keyword evidence="5" id="KW-0539">Nucleus</keyword>
<feature type="domain" description="INTS8 TPR repeats" evidence="6">
    <location>
        <begin position="569"/>
        <end position="756"/>
    </location>
</feature>
<dbReference type="InterPro" id="IPR038751">
    <property type="entry name" value="INTS8"/>
</dbReference>
<dbReference type="GeneID" id="27690540"/>
<evidence type="ECO:0000256" key="5">
    <source>
        <dbReference type="ARBA" id="ARBA00023242"/>
    </source>
</evidence>
<dbReference type="EMBL" id="KQ257464">
    <property type="protein sequence ID" value="KNC97391.1"/>
    <property type="molecule type" value="Genomic_DNA"/>
</dbReference>